<evidence type="ECO:0000259" key="3">
    <source>
        <dbReference type="Pfam" id="PF20695"/>
    </source>
</evidence>
<reference evidence="5 6" key="1">
    <citation type="submission" date="2019-05" db="EMBL/GenBank/DDBJ databases">
        <title>A comparative analysis of the Nautiliaceae.</title>
        <authorList>
            <person name="Grosche A."/>
            <person name="Smedile F."/>
            <person name="Vetriani C."/>
        </authorList>
    </citation>
    <scope>NUCLEOTIDE SEQUENCE [LARGE SCALE GENOMIC DNA]</scope>
    <source>
        <strain evidence="5 6">TB-2</strain>
    </source>
</reference>
<feature type="domain" description="3-octaprenyl-4-hydroxybenzoate carboxy-lyase-like N-terminal" evidence="3">
    <location>
        <begin position="11"/>
        <end position="76"/>
    </location>
</feature>
<dbReference type="NCBIfam" id="TIGR03701">
    <property type="entry name" value="mena_SCO4490"/>
    <property type="match status" value="1"/>
</dbReference>
<dbReference type="RefSeq" id="WP_138323619.1">
    <property type="nucleotide sequence ID" value="NZ_CP040463.1"/>
</dbReference>
<dbReference type="NCBIfam" id="TIGR00148">
    <property type="entry name" value="UbiD family decarboxylase"/>
    <property type="match status" value="1"/>
</dbReference>
<evidence type="ECO:0000259" key="4">
    <source>
        <dbReference type="Pfam" id="PF20696"/>
    </source>
</evidence>
<name>A0ABX5VCM9_9BACT</name>
<dbReference type="SUPFAM" id="SSF143968">
    <property type="entry name" value="UbiD C-terminal domain-like"/>
    <property type="match status" value="2"/>
</dbReference>
<evidence type="ECO:0000313" key="5">
    <source>
        <dbReference type="EMBL" id="QCT94950.1"/>
    </source>
</evidence>
<gene>
    <name evidence="5" type="ORF">FE773_07035</name>
</gene>
<dbReference type="Pfam" id="PF01977">
    <property type="entry name" value="UbiD"/>
    <property type="match status" value="1"/>
</dbReference>
<evidence type="ECO:0000313" key="6">
    <source>
        <dbReference type="Proteomes" id="UP000306825"/>
    </source>
</evidence>
<dbReference type="InterPro" id="IPR002830">
    <property type="entry name" value="UbiD"/>
</dbReference>
<dbReference type="Pfam" id="PF20695">
    <property type="entry name" value="UbiD_N"/>
    <property type="match status" value="1"/>
</dbReference>
<feature type="domain" description="3-octaprenyl-4-hydroxybenzoate carboxy-lyase-like Rift-related" evidence="2">
    <location>
        <begin position="114"/>
        <end position="312"/>
    </location>
</feature>
<feature type="domain" description="3-octaprenyl-4-hydroxybenzoate carboxy-lyase-like C-terminal" evidence="4">
    <location>
        <begin position="317"/>
        <end position="439"/>
    </location>
</feature>
<dbReference type="InterPro" id="IPR049383">
    <property type="entry name" value="UbiD-like_N"/>
</dbReference>
<protein>
    <submittedName>
        <fullName evidence="5">Menaquinone biosynthesis decarboxylase</fullName>
    </submittedName>
</protein>
<dbReference type="Pfam" id="PF20696">
    <property type="entry name" value="UbiD_C"/>
    <property type="match status" value="1"/>
</dbReference>
<dbReference type="SUPFAM" id="SSF50475">
    <property type="entry name" value="FMN-binding split barrel"/>
    <property type="match status" value="1"/>
</dbReference>
<dbReference type="EMBL" id="CP040463">
    <property type="protein sequence ID" value="QCT94950.1"/>
    <property type="molecule type" value="Genomic_DNA"/>
</dbReference>
<accession>A0ABX5VCM9</accession>
<dbReference type="InterPro" id="IPR049381">
    <property type="entry name" value="UbiD-like_C"/>
</dbReference>
<keyword evidence="6" id="KW-1185">Reference proteome</keyword>
<dbReference type="InterPro" id="IPR022390">
    <property type="entry name" value="HBDC"/>
</dbReference>
<dbReference type="InterPro" id="IPR048304">
    <property type="entry name" value="UbiD_Rift_dom"/>
</dbReference>
<organism evidence="5 6">
    <name type="scientific">Caminibacter mediatlanticus TB-2</name>
    <dbReference type="NCBI Taxonomy" id="391592"/>
    <lineage>
        <taxon>Bacteria</taxon>
        <taxon>Pseudomonadati</taxon>
        <taxon>Campylobacterota</taxon>
        <taxon>Epsilonproteobacteria</taxon>
        <taxon>Nautiliales</taxon>
        <taxon>Nautiliaceae</taxon>
        <taxon>Caminibacter</taxon>
    </lineage>
</organism>
<sequence length="605" mass="69344">MRLDELKEFIEVIDTPLDVNLEIPHLAYIEAKKKNPKILMFTNPIEGDKKFDIPVVMNIFANDEVVKRIFGKELDLIAGEIESLIKMKPPKTLSDKLKMFGKLFALKNTIPKTTKNAECQYYVKQGEAVNLFDLPILKTWGLDGGKFITMGQVYTKSIDGEIRNVGMYRLQIYDKNRLGLHWQIHKDSAHLFWEYKKANKKMPVSIAIGGDPLYTWCATAPMPPGVFELMLYGFIRGENPKLVKCITNDLEVPFDSDIVIEGWCDVNEMEIEGMFGDHTGYYTLKKPFPVLNVSCITTKKDPVYYATVVGKPPLEDKYMGYATERIFLPLLKTTSPDLIDYAMPENGVFHNLILAKISPRYPGHSMQIMHSLWGVGQMSFVKHAIFVGDDAPPLRDYENLTRYILNNFDKSKVLISKGIVDELDHSSIEELVGGKLGVDITNGKWTMENGKFVDKNLNILSDEELLKEMKSLDESILDVRQYFTDTLNPICVIKFEKTKSAKEIFQKLKVLKNHLRIVVFINTDEIDNLYMLVWRVTNNIDALRDVWIDEIVGIDGSNKNSLDGFDREWPPDVDVDEKVIKKLFDLGLIKDITKEELIKYQILEK</sequence>
<evidence type="ECO:0000259" key="2">
    <source>
        <dbReference type="Pfam" id="PF01977"/>
    </source>
</evidence>
<dbReference type="PANTHER" id="PTHR30108:SF17">
    <property type="entry name" value="FERULIC ACID DECARBOXYLASE 1"/>
    <property type="match status" value="1"/>
</dbReference>
<evidence type="ECO:0000256" key="1">
    <source>
        <dbReference type="ARBA" id="ARBA00010021"/>
    </source>
</evidence>
<comment type="similarity">
    <text evidence="1">Belongs to the UbiD family.</text>
</comment>
<dbReference type="Gene3D" id="3.40.1670.10">
    <property type="entry name" value="UbiD C-terminal domain-like"/>
    <property type="match status" value="1"/>
</dbReference>
<dbReference type="PANTHER" id="PTHR30108">
    <property type="entry name" value="3-OCTAPRENYL-4-HYDROXYBENZOATE CARBOXY-LYASE-RELATED"/>
    <property type="match status" value="1"/>
</dbReference>
<dbReference type="Proteomes" id="UP000306825">
    <property type="component" value="Chromosome"/>
</dbReference>
<proteinExistence type="inferred from homology"/>